<name>A0A329UG74_9FIRM</name>
<dbReference type="RefSeq" id="WP_112147660.1">
    <property type="nucleotide sequence ID" value="NZ_PRLE01000001.1"/>
</dbReference>
<dbReference type="GO" id="GO:0003677">
    <property type="term" value="F:DNA binding"/>
    <property type="evidence" value="ECO:0007669"/>
    <property type="project" value="UniProtKB-KW"/>
</dbReference>
<dbReference type="OrthoDB" id="1860534at2"/>
<gene>
    <name evidence="1" type="ORF">C4N22_01025</name>
</gene>
<dbReference type="AlphaFoldDB" id="A0A329UG74"/>
<accession>A0A329UG74</accession>
<organism evidence="1 2">
    <name type="scientific">Faecalibacterium prausnitzii</name>
    <dbReference type="NCBI Taxonomy" id="853"/>
    <lineage>
        <taxon>Bacteria</taxon>
        <taxon>Bacillati</taxon>
        <taxon>Bacillota</taxon>
        <taxon>Clostridia</taxon>
        <taxon>Eubacteriales</taxon>
        <taxon>Oscillospiraceae</taxon>
        <taxon>Faecalibacterium</taxon>
    </lineage>
</organism>
<dbReference type="EMBL" id="PRLE01000001">
    <property type="protein sequence ID" value="RAW61301.1"/>
    <property type="molecule type" value="Genomic_DNA"/>
</dbReference>
<sequence length="69" mass="8003">MDNLKAEMQRNGLTIKDIMQTIGCSEKTARNKVNGETDFTYPEAEKVRNTLFPGLRMEYLFHHTEPQTL</sequence>
<protein>
    <submittedName>
        <fullName evidence="1">DNA-binding protein</fullName>
    </submittedName>
</protein>
<dbReference type="Proteomes" id="UP000250583">
    <property type="component" value="Unassembled WGS sequence"/>
</dbReference>
<reference evidence="1 2" key="1">
    <citation type="submission" date="2018-02" db="EMBL/GenBank/DDBJ databases">
        <title>Complete genome sequencing of Faecalibacterium prausnitzii strains isolated from the human gut.</title>
        <authorList>
            <person name="Fitzgerald B.C."/>
            <person name="Shkoporov A.N."/>
            <person name="Ross P.R."/>
            <person name="Hill C."/>
        </authorList>
    </citation>
    <scope>NUCLEOTIDE SEQUENCE [LARGE SCALE GENOMIC DNA]</scope>
    <source>
        <strain evidence="1 2">APC923/61-1</strain>
    </source>
</reference>
<evidence type="ECO:0000313" key="2">
    <source>
        <dbReference type="Proteomes" id="UP000250583"/>
    </source>
</evidence>
<evidence type="ECO:0000313" key="1">
    <source>
        <dbReference type="EMBL" id="RAW61301.1"/>
    </source>
</evidence>
<keyword evidence="1" id="KW-0238">DNA-binding</keyword>
<proteinExistence type="predicted"/>
<comment type="caution">
    <text evidence="1">The sequence shown here is derived from an EMBL/GenBank/DDBJ whole genome shotgun (WGS) entry which is preliminary data.</text>
</comment>